<keyword evidence="1" id="KW-1133">Transmembrane helix</keyword>
<dbReference type="PIRSF" id="PIRSF030959">
    <property type="entry name" value="UCP030959"/>
    <property type="match status" value="1"/>
</dbReference>
<evidence type="ECO:0000313" key="2">
    <source>
        <dbReference type="EMBL" id="RFZ85984.1"/>
    </source>
</evidence>
<dbReference type="EMBL" id="QWDE01000001">
    <property type="protein sequence ID" value="RFZ85984.1"/>
    <property type="molecule type" value="Genomic_DNA"/>
</dbReference>
<dbReference type="InterPro" id="IPR011990">
    <property type="entry name" value="TPR-like_helical_dom_sf"/>
</dbReference>
<keyword evidence="1" id="KW-0812">Transmembrane</keyword>
<protein>
    <recommendedName>
        <fullName evidence="4">Cardiolipin synthase N-terminal domain-containing protein</fullName>
    </recommendedName>
</protein>
<dbReference type="Proteomes" id="UP000260823">
    <property type="component" value="Unassembled WGS sequence"/>
</dbReference>
<evidence type="ECO:0000256" key="1">
    <source>
        <dbReference type="SAM" id="Phobius"/>
    </source>
</evidence>
<evidence type="ECO:0008006" key="4">
    <source>
        <dbReference type="Google" id="ProtNLM"/>
    </source>
</evidence>
<organism evidence="2 3">
    <name type="scientific">Mucilaginibacter terrenus</name>
    <dbReference type="NCBI Taxonomy" id="2482727"/>
    <lineage>
        <taxon>Bacteria</taxon>
        <taxon>Pseudomonadati</taxon>
        <taxon>Bacteroidota</taxon>
        <taxon>Sphingobacteriia</taxon>
        <taxon>Sphingobacteriales</taxon>
        <taxon>Sphingobacteriaceae</taxon>
        <taxon>Mucilaginibacter</taxon>
    </lineage>
</organism>
<dbReference type="OrthoDB" id="794036at2"/>
<accession>A0A3E2NY97</accession>
<gene>
    <name evidence="2" type="ORF">DYU05_10480</name>
</gene>
<dbReference type="AlphaFoldDB" id="A0A3E2NY97"/>
<dbReference type="RefSeq" id="WP_117382878.1">
    <property type="nucleotide sequence ID" value="NZ_QWDE01000001.1"/>
</dbReference>
<reference evidence="2 3" key="1">
    <citation type="submission" date="2018-08" db="EMBL/GenBank/DDBJ databases">
        <title>Mucilaginibacter terrae sp. nov., isolated from manganese diggings.</title>
        <authorList>
            <person name="Huang Y."/>
            <person name="Zhou Z."/>
        </authorList>
    </citation>
    <scope>NUCLEOTIDE SEQUENCE [LARGE SCALE GENOMIC DNA]</scope>
    <source>
        <strain evidence="2 3">ZH6</strain>
    </source>
</reference>
<keyword evidence="3" id="KW-1185">Reference proteome</keyword>
<keyword evidence="1" id="KW-0472">Membrane</keyword>
<feature type="transmembrane region" description="Helical" evidence="1">
    <location>
        <begin position="31"/>
        <end position="49"/>
    </location>
</feature>
<proteinExistence type="predicted"/>
<sequence length="250" mass="29108">MFPGHDYLYYIPIGLQAFCVFHSLKNGTQQKWIWIIVFLPVIGSLVYIYQEILNNRRISAPKIDVGAVLNPGGKLKKLEDQVRFTDTFANRMQLADAYLNSGFTDKAIEIYKTSLTGAFAENEHALMQLMVAYSKQESYAEVLPLAKKVYKLPQFIRSRAHIAYAEALEHTGNITQAEEEYKAMKGRYSYFEQRYQYGLFLVRQERYEDAEKIFEAMLEEQPHLSQMERKSSRLWFAKAKEELKRVQSAT</sequence>
<comment type="caution">
    <text evidence="2">The sequence shown here is derived from an EMBL/GenBank/DDBJ whole genome shotgun (WGS) entry which is preliminary data.</text>
</comment>
<dbReference type="Gene3D" id="1.25.40.10">
    <property type="entry name" value="Tetratricopeptide repeat domain"/>
    <property type="match status" value="1"/>
</dbReference>
<evidence type="ECO:0000313" key="3">
    <source>
        <dbReference type="Proteomes" id="UP000260823"/>
    </source>
</evidence>
<dbReference type="InterPro" id="IPR014562">
    <property type="entry name" value="UCP030959_TPR_rpt-cont"/>
</dbReference>
<dbReference type="SUPFAM" id="SSF48452">
    <property type="entry name" value="TPR-like"/>
    <property type="match status" value="1"/>
</dbReference>
<name>A0A3E2NY97_9SPHI</name>